<name>A0ABU5EDJ2_9PROT</name>
<dbReference type="InterPro" id="IPR011234">
    <property type="entry name" value="Fumarylacetoacetase-like_C"/>
</dbReference>
<dbReference type="PANTHER" id="PTHR11820:SF8">
    <property type="entry name" value="BLL6360 PROTEIN"/>
    <property type="match status" value="1"/>
</dbReference>
<evidence type="ECO:0000259" key="2">
    <source>
        <dbReference type="Pfam" id="PF01557"/>
    </source>
</evidence>
<dbReference type="Proteomes" id="UP001279642">
    <property type="component" value="Unassembled WGS sequence"/>
</dbReference>
<dbReference type="InterPro" id="IPR036663">
    <property type="entry name" value="Fumarylacetoacetase_C_sf"/>
</dbReference>
<evidence type="ECO:0000313" key="4">
    <source>
        <dbReference type="Proteomes" id="UP001279642"/>
    </source>
</evidence>
<comment type="caution">
    <text evidence="3">The sequence shown here is derived from an EMBL/GenBank/DDBJ whole genome shotgun (WGS) entry which is preliminary data.</text>
</comment>
<sequence length="91" mass="9882">MTCDEIADPNNLDLWLSLDRTMFRNGNSWTMVYQVPFLITYLSRFKTLQPGDIISTGAPPGVGMGRETGTCLSAAGQEMRLGLPGLASSAR</sequence>
<dbReference type="PANTHER" id="PTHR11820">
    <property type="entry name" value="ACYLPYRUVASE"/>
    <property type="match status" value="1"/>
</dbReference>
<gene>
    <name evidence="3" type="ORF">SMD27_16485</name>
</gene>
<protein>
    <submittedName>
        <fullName evidence="3">Fumarylacetoacetate hydrolase family protein</fullName>
    </submittedName>
</protein>
<evidence type="ECO:0000256" key="1">
    <source>
        <dbReference type="ARBA" id="ARBA00022723"/>
    </source>
</evidence>
<keyword evidence="3" id="KW-0378">Hydrolase</keyword>
<feature type="domain" description="Fumarylacetoacetase-like C-terminal" evidence="2">
    <location>
        <begin position="2"/>
        <end position="87"/>
    </location>
</feature>
<dbReference type="Gene3D" id="3.90.850.10">
    <property type="entry name" value="Fumarylacetoacetase-like, C-terminal domain"/>
    <property type="match status" value="1"/>
</dbReference>
<organism evidence="3 4">
    <name type="scientific">Dongia soli</name>
    <dbReference type="NCBI Taxonomy" id="600628"/>
    <lineage>
        <taxon>Bacteria</taxon>
        <taxon>Pseudomonadati</taxon>
        <taxon>Pseudomonadota</taxon>
        <taxon>Alphaproteobacteria</taxon>
        <taxon>Rhodospirillales</taxon>
        <taxon>Dongiaceae</taxon>
        <taxon>Dongia</taxon>
    </lineage>
</organism>
<dbReference type="EMBL" id="JAXCLW010000004">
    <property type="protein sequence ID" value="MDY0884443.1"/>
    <property type="molecule type" value="Genomic_DNA"/>
</dbReference>
<evidence type="ECO:0000313" key="3">
    <source>
        <dbReference type="EMBL" id="MDY0884443.1"/>
    </source>
</evidence>
<keyword evidence="4" id="KW-1185">Reference proteome</keyword>
<reference evidence="3 4" key="1">
    <citation type="journal article" date="2016" name="Antonie Van Leeuwenhoek">
        <title>Dongia soli sp. nov., isolated from soil from Dokdo, Korea.</title>
        <authorList>
            <person name="Kim D.U."/>
            <person name="Lee H."/>
            <person name="Kim H."/>
            <person name="Kim S.G."/>
            <person name="Ka J.O."/>
        </authorList>
    </citation>
    <scope>NUCLEOTIDE SEQUENCE [LARGE SCALE GENOMIC DNA]</scope>
    <source>
        <strain evidence="3 4">D78</strain>
    </source>
</reference>
<accession>A0ABU5EDJ2</accession>
<keyword evidence="1" id="KW-0479">Metal-binding</keyword>
<dbReference type="SUPFAM" id="SSF56529">
    <property type="entry name" value="FAH"/>
    <property type="match status" value="1"/>
</dbReference>
<dbReference type="Pfam" id="PF01557">
    <property type="entry name" value="FAA_hydrolase"/>
    <property type="match status" value="1"/>
</dbReference>
<dbReference type="GO" id="GO:0016787">
    <property type="term" value="F:hydrolase activity"/>
    <property type="evidence" value="ECO:0007669"/>
    <property type="project" value="UniProtKB-KW"/>
</dbReference>
<proteinExistence type="predicted"/>